<feature type="compositionally biased region" description="Basic and acidic residues" evidence="1">
    <location>
        <begin position="193"/>
        <end position="220"/>
    </location>
</feature>
<dbReference type="Proteomes" id="UP000230859">
    <property type="component" value="Unassembled WGS sequence"/>
</dbReference>
<dbReference type="EMBL" id="PCVY01000072">
    <property type="protein sequence ID" value="PIQ85187.1"/>
    <property type="molecule type" value="Genomic_DNA"/>
</dbReference>
<keyword evidence="2" id="KW-1133">Transmembrane helix</keyword>
<sequence>MKKIYLLLIGIILLTGCFETDFNFKTVVKPSGAVVRETRIDGRGAHLFKAPQDGHWQVKTNVTKGGQSILADTYYHVYAVGRFDKGEQIGSDYQYDAEKQFQDISDEERRNFIQLGIVEPFEQNIYSKNFIQVVRHRGLFTSEYEYQEVFQNKNVIELLLNDIKKEVIREQSVSLPVRPSILNDITIFAEKNEETKESAEESGKEKNEDKAEAEKTKTEKVEEEVAEAPTGDMPVEAQKSPVTLEGQLLSSSAVESIARERMESEVLSKFRFYSEVTLPGKIISTNGDSIVGNTVVWKFSMSDFKPEHSRFVLKAASSMIEWTTIILLVVLLLVILFGISYFRVNPSKSGTSKRRRS</sequence>
<feature type="transmembrane region" description="Helical" evidence="2">
    <location>
        <begin position="322"/>
        <end position="344"/>
    </location>
</feature>
<organism evidence="3 4">
    <name type="scientific">Candidatus Abzuiibacterium crystallinum</name>
    <dbReference type="NCBI Taxonomy" id="1974748"/>
    <lineage>
        <taxon>Bacteria</taxon>
        <taxon>Pseudomonadati</taxon>
        <taxon>Candidatus Omnitrophota</taxon>
        <taxon>Candidatus Abzuiibacterium</taxon>
    </lineage>
</organism>
<evidence type="ECO:0000256" key="2">
    <source>
        <dbReference type="SAM" id="Phobius"/>
    </source>
</evidence>
<gene>
    <name evidence="3" type="ORF">COV74_09520</name>
</gene>
<accession>A0A2H0LLC3</accession>
<comment type="caution">
    <text evidence="3">The sequence shown here is derived from an EMBL/GenBank/DDBJ whole genome shotgun (WGS) entry which is preliminary data.</text>
</comment>
<feature type="region of interest" description="Disordered" evidence="1">
    <location>
        <begin position="193"/>
        <end position="229"/>
    </location>
</feature>
<name>A0A2H0LLC3_9BACT</name>
<evidence type="ECO:0000313" key="4">
    <source>
        <dbReference type="Proteomes" id="UP000230859"/>
    </source>
</evidence>
<dbReference type="AlphaFoldDB" id="A0A2H0LLC3"/>
<evidence type="ECO:0000256" key="1">
    <source>
        <dbReference type="SAM" id="MobiDB-lite"/>
    </source>
</evidence>
<reference evidence="3 4" key="1">
    <citation type="submission" date="2017-09" db="EMBL/GenBank/DDBJ databases">
        <title>Depth-based differentiation of microbial function through sediment-hosted aquifers and enrichment of novel symbionts in the deep terrestrial subsurface.</title>
        <authorList>
            <person name="Probst A.J."/>
            <person name="Ladd B."/>
            <person name="Jarett J.K."/>
            <person name="Geller-Mcgrath D.E."/>
            <person name="Sieber C.M."/>
            <person name="Emerson J.B."/>
            <person name="Anantharaman K."/>
            <person name="Thomas B.C."/>
            <person name="Malmstrom R."/>
            <person name="Stieglmeier M."/>
            <person name="Klingl A."/>
            <person name="Woyke T."/>
            <person name="Ryan C.M."/>
            <person name="Banfield J.F."/>
        </authorList>
    </citation>
    <scope>NUCLEOTIDE SEQUENCE [LARGE SCALE GENOMIC DNA]</scope>
    <source>
        <strain evidence="3">CG11_big_fil_rev_8_21_14_0_20_45_26</strain>
    </source>
</reference>
<evidence type="ECO:0000313" key="3">
    <source>
        <dbReference type="EMBL" id="PIQ85187.1"/>
    </source>
</evidence>
<keyword evidence="2" id="KW-0812">Transmembrane</keyword>
<protein>
    <submittedName>
        <fullName evidence="3">Uncharacterized protein</fullName>
    </submittedName>
</protein>
<keyword evidence="2" id="KW-0472">Membrane</keyword>
<dbReference type="PROSITE" id="PS51257">
    <property type="entry name" value="PROKAR_LIPOPROTEIN"/>
    <property type="match status" value="1"/>
</dbReference>
<proteinExistence type="predicted"/>